<evidence type="ECO:0000259" key="5">
    <source>
        <dbReference type="PROSITE" id="PS51039"/>
    </source>
</evidence>
<dbReference type="Pfam" id="PF25327">
    <property type="entry name" value="UBL_ZFAND1"/>
    <property type="match status" value="1"/>
</dbReference>
<evidence type="ECO:0000256" key="4">
    <source>
        <dbReference type="PROSITE-ProRule" id="PRU00449"/>
    </source>
</evidence>
<keyword evidence="2 4" id="KW-0863">Zinc-finger</keyword>
<dbReference type="EMBL" id="HE806319">
    <property type="protein sequence ID" value="CCH60536.1"/>
    <property type="molecule type" value="Genomic_DNA"/>
</dbReference>
<accession>I2H2D4</accession>
<sequence>MMEEGMLDVGTHCTFCRQLDFLPFHCDYCDKDFCSKHRTQQSHLCTSLPTQNSISHRTTANLTTNKGNGDKFFQSLLPDKAAVRLHTSGKPSSKTIANSNIKDKQNGTEQYPMKAYLNSSAKSRLLRFLKKMKQSSSKSSISDSKDTTHLLSNTTNIKPSIKRSHRITELSKVKKIAIGDKKIPEDKRLYVYCYIIDQDIDSPSPSSSTKKHVIFLDKNWVIGKNLDYIAKVLNVKNININSSTTQEEKLFLYNSVFPTNNDDFQAELLANNKKAMLMLKDLDTIYLVRGTDNFS</sequence>
<dbReference type="eggNOG" id="KOG3183">
    <property type="taxonomic scope" value="Eukaryota"/>
</dbReference>
<dbReference type="Proteomes" id="UP000002866">
    <property type="component" value="Chromosome 4"/>
</dbReference>
<keyword evidence="3" id="KW-0862">Zinc</keyword>
<dbReference type="KEGG" id="tbl:TBLA_0D00260"/>
<dbReference type="Gene3D" id="4.10.1110.10">
    <property type="entry name" value="AN1-like Zinc finger"/>
    <property type="match status" value="1"/>
</dbReference>
<dbReference type="SMART" id="SM00154">
    <property type="entry name" value="ZnF_AN1"/>
    <property type="match status" value="1"/>
</dbReference>
<dbReference type="SUPFAM" id="SSF118310">
    <property type="entry name" value="AN1-like Zinc finger"/>
    <property type="match status" value="1"/>
</dbReference>
<dbReference type="AlphaFoldDB" id="I2H2D4"/>
<dbReference type="PANTHER" id="PTHR14677:SF40">
    <property type="entry name" value="CDC48-ASSOCIATED UBIQUITIN-LIKE_ZINC FINGER PROTEIN 1"/>
    <property type="match status" value="1"/>
</dbReference>
<dbReference type="PANTHER" id="PTHR14677">
    <property type="entry name" value="ARSENITE INDUCUBLE RNA ASSOCIATED PROTEIN AIP-1-RELATED"/>
    <property type="match status" value="1"/>
</dbReference>
<dbReference type="RefSeq" id="XP_004180055.1">
    <property type="nucleotide sequence ID" value="XM_004180007.1"/>
</dbReference>
<dbReference type="InterPro" id="IPR057358">
    <property type="entry name" value="UBL_ZFAND1-like"/>
</dbReference>
<evidence type="ECO:0000313" key="6">
    <source>
        <dbReference type="EMBL" id="CCH60536.1"/>
    </source>
</evidence>
<protein>
    <recommendedName>
        <fullName evidence="5">AN1-type domain-containing protein</fullName>
    </recommendedName>
</protein>
<dbReference type="FunCoup" id="I2H2D4">
    <property type="interactions" value="243"/>
</dbReference>
<dbReference type="STRING" id="1071380.I2H2D4"/>
<name>I2H2D4_HENB6</name>
<evidence type="ECO:0000256" key="2">
    <source>
        <dbReference type="ARBA" id="ARBA00022771"/>
    </source>
</evidence>
<evidence type="ECO:0000256" key="3">
    <source>
        <dbReference type="ARBA" id="ARBA00022833"/>
    </source>
</evidence>
<dbReference type="GO" id="GO:0008270">
    <property type="term" value="F:zinc ion binding"/>
    <property type="evidence" value="ECO:0007669"/>
    <property type="project" value="UniProtKB-KW"/>
</dbReference>
<keyword evidence="1" id="KW-0479">Metal-binding</keyword>
<dbReference type="GO" id="GO:0005737">
    <property type="term" value="C:cytoplasm"/>
    <property type="evidence" value="ECO:0007669"/>
    <property type="project" value="TreeGrafter"/>
</dbReference>
<dbReference type="InterPro" id="IPR035896">
    <property type="entry name" value="AN1-like_Znf"/>
</dbReference>
<dbReference type="InParanoid" id="I2H2D4"/>
<organism evidence="6 7">
    <name type="scientific">Henningerozyma blattae (strain ATCC 34711 / CBS 6284 / DSM 70876 / NBRC 10599 / NRRL Y-10934 / UCD 77-7)</name>
    <name type="common">Yeast</name>
    <name type="synonym">Tetrapisispora blattae</name>
    <dbReference type="NCBI Taxonomy" id="1071380"/>
    <lineage>
        <taxon>Eukaryota</taxon>
        <taxon>Fungi</taxon>
        <taxon>Dikarya</taxon>
        <taxon>Ascomycota</taxon>
        <taxon>Saccharomycotina</taxon>
        <taxon>Saccharomycetes</taxon>
        <taxon>Saccharomycetales</taxon>
        <taxon>Saccharomycetaceae</taxon>
        <taxon>Henningerozyma</taxon>
    </lineage>
</organism>
<proteinExistence type="predicted"/>
<dbReference type="OMA" id="RQYCLKH"/>
<gene>
    <name evidence="6" type="primary">TBLA0D00260</name>
    <name evidence="6" type="ORF">TBLA_0D00260</name>
</gene>
<dbReference type="OrthoDB" id="431929at2759"/>
<evidence type="ECO:0000256" key="1">
    <source>
        <dbReference type="ARBA" id="ARBA00022723"/>
    </source>
</evidence>
<dbReference type="PROSITE" id="PS51039">
    <property type="entry name" value="ZF_AN1"/>
    <property type="match status" value="1"/>
</dbReference>
<dbReference type="InterPro" id="IPR000058">
    <property type="entry name" value="Znf_AN1"/>
</dbReference>
<dbReference type="Pfam" id="PF01428">
    <property type="entry name" value="zf-AN1"/>
    <property type="match status" value="1"/>
</dbReference>
<evidence type="ECO:0000313" key="7">
    <source>
        <dbReference type="Proteomes" id="UP000002866"/>
    </source>
</evidence>
<keyword evidence="7" id="KW-1185">Reference proteome</keyword>
<reference evidence="6 7" key="1">
    <citation type="journal article" date="2011" name="Proc. Natl. Acad. Sci. U.S.A.">
        <title>Evolutionary erosion of yeast sex chromosomes by mating-type switching accidents.</title>
        <authorList>
            <person name="Gordon J.L."/>
            <person name="Armisen D."/>
            <person name="Proux-Wera E."/>
            <person name="Oheigeartaigh S.S."/>
            <person name="Byrne K.P."/>
            <person name="Wolfe K.H."/>
        </authorList>
    </citation>
    <scope>NUCLEOTIDE SEQUENCE [LARGE SCALE GENOMIC DNA]</scope>
    <source>
        <strain evidence="7">ATCC 34711 / CBS 6284 / DSM 70876 / NBRC 10599 / NRRL Y-10934 / UCD 77-7</strain>
    </source>
</reference>
<dbReference type="GeneID" id="14495640"/>
<dbReference type="HOGENOM" id="CLU_052358_2_1_1"/>
<feature type="domain" description="AN1-type" evidence="5">
    <location>
        <begin position="7"/>
        <end position="53"/>
    </location>
</feature>